<evidence type="ECO:0000313" key="3">
    <source>
        <dbReference type="Proteomes" id="UP001497482"/>
    </source>
</evidence>
<sequence length="93" mass="10509">MSNTVDQMNVVRPYKSATNNTRRGRRYPYVGCSDKPLPLQSWIEVDNCSIGVDRSTDHPPANSPRSHTPPEVYLDRGRDAKDQHVQQCVLTSP</sequence>
<feature type="compositionally biased region" description="Basic and acidic residues" evidence="1">
    <location>
        <begin position="73"/>
        <end position="84"/>
    </location>
</feature>
<dbReference type="EMBL" id="OZ035827">
    <property type="protein sequence ID" value="CAL1606153.1"/>
    <property type="molecule type" value="Genomic_DNA"/>
</dbReference>
<gene>
    <name evidence="2" type="ORF">KC01_LOCUS33391</name>
</gene>
<name>A0AAV2LYL6_KNICA</name>
<evidence type="ECO:0000313" key="2">
    <source>
        <dbReference type="EMBL" id="CAL1606153.1"/>
    </source>
</evidence>
<accession>A0AAV2LYL6</accession>
<dbReference type="AlphaFoldDB" id="A0AAV2LYL6"/>
<reference evidence="2 3" key="1">
    <citation type="submission" date="2024-04" db="EMBL/GenBank/DDBJ databases">
        <authorList>
            <person name="Waldvogel A.-M."/>
            <person name="Schoenle A."/>
        </authorList>
    </citation>
    <scope>NUCLEOTIDE SEQUENCE [LARGE SCALE GENOMIC DNA]</scope>
</reference>
<keyword evidence="3" id="KW-1185">Reference proteome</keyword>
<organism evidence="2 3">
    <name type="scientific">Knipowitschia caucasica</name>
    <name type="common">Caucasian dwarf goby</name>
    <name type="synonym">Pomatoschistus caucasicus</name>
    <dbReference type="NCBI Taxonomy" id="637954"/>
    <lineage>
        <taxon>Eukaryota</taxon>
        <taxon>Metazoa</taxon>
        <taxon>Chordata</taxon>
        <taxon>Craniata</taxon>
        <taxon>Vertebrata</taxon>
        <taxon>Euteleostomi</taxon>
        <taxon>Actinopterygii</taxon>
        <taxon>Neopterygii</taxon>
        <taxon>Teleostei</taxon>
        <taxon>Neoteleostei</taxon>
        <taxon>Acanthomorphata</taxon>
        <taxon>Gobiaria</taxon>
        <taxon>Gobiiformes</taxon>
        <taxon>Gobioidei</taxon>
        <taxon>Gobiidae</taxon>
        <taxon>Gobiinae</taxon>
        <taxon>Knipowitschia</taxon>
    </lineage>
</organism>
<protein>
    <submittedName>
        <fullName evidence="2">Uncharacterized protein</fullName>
    </submittedName>
</protein>
<feature type="region of interest" description="Disordered" evidence="1">
    <location>
        <begin position="51"/>
        <end position="93"/>
    </location>
</feature>
<dbReference type="Proteomes" id="UP001497482">
    <property type="component" value="Chromosome 5"/>
</dbReference>
<proteinExistence type="predicted"/>
<feature type="region of interest" description="Disordered" evidence="1">
    <location>
        <begin position="1"/>
        <end position="27"/>
    </location>
</feature>
<evidence type="ECO:0000256" key="1">
    <source>
        <dbReference type="SAM" id="MobiDB-lite"/>
    </source>
</evidence>